<reference evidence="1 2" key="1">
    <citation type="submission" date="2011-08" db="EMBL/GenBank/DDBJ databases">
        <authorList>
            <person name="Weinstock G."/>
            <person name="Sodergren E."/>
            <person name="Clifton S."/>
            <person name="Fulton L."/>
            <person name="Fulton B."/>
            <person name="Courtney L."/>
            <person name="Fronick C."/>
            <person name="Harrison M."/>
            <person name="Strong C."/>
            <person name="Farmer C."/>
            <person name="Delahaunty K."/>
            <person name="Markovic C."/>
            <person name="Hall O."/>
            <person name="Minx P."/>
            <person name="Tomlinson C."/>
            <person name="Mitreva M."/>
            <person name="Hou S."/>
            <person name="Chen J."/>
            <person name="Wollam A."/>
            <person name="Pepin K.H."/>
            <person name="Johnson M."/>
            <person name="Bhonagiri V."/>
            <person name="Zhang X."/>
            <person name="Suruliraj S."/>
            <person name="Warren W."/>
            <person name="Chinwalla A."/>
            <person name="Mardis E.R."/>
            <person name="Wilson R.K."/>
        </authorList>
    </citation>
    <scope>NUCLEOTIDE SEQUENCE [LARGE SCALE GENOMIC DNA]</scope>
    <source>
        <strain evidence="1 2">F0432</strain>
    </source>
</reference>
<dbReference type="EMBL" id="AGCM01000068">
    <property type="protein sequence ID" value="EHM54542.1"/>
    <property type="molecule type" value="Genomic_DNA"/>
</dbReference>
<dbReference type="AlphaFoldDB" id="G9ZES3"/>
<dbReference type="STRING" id="797473.HMPREF9080_01253"/>
<organism evidence="1 2">
    <name type="scientific">Cardiobacterium valvarum F0432</name>
    <dbReference type="NCBI Taxonomy" id="797473"/>
    <lineage>
        <taxon>Bacteria</taxon>
        <taxon>Pseudomonadati</taxon>
        <taxon>Pseudomonadota</taxon>
        <taxon>Gammaproteobacteria</taxon>
        <taxon>Cardiobacteriales</taxon>
        <taxon>Cardiobacteriaceae</taxon>
        <taxon>Cardiobacterium</taxon>
    </lineage>
</organism>
<evidence type="ECO:0000313" key="1">
    <source>
        <dbReference type="EMBL" id="EHM54542.1"/>
    </source>
</evidence>
<comment type="caution">
    <text evidence="1">The sequence shown here is derived from an EMBL/GenBank/DDBJ whole genome shotgun (WGS) entry which is preliminary data.</text>
</comment>
<proteinExistence type="predicted"/>
<name>G9ZES3_9GAMM</name>
<dbReference type="HOGENOM" id="CLU_1515239_0_0_6"/>
<dbReference type="Proteomes" id="UP000004750">
    <property type="component" value="Unassembled WGS sequence"/>
</dbReference>
<sequence length="178" mass="20745">MIHILILIALGLAAYLFHNYQVFNDAYMRPWVVEQVNYNREGDPQALCDLLAPDVVVNIKDQYTRFSYKIENGNKNDACKYFADSARNFRKPPRDKNGYIRDWIREYSIDHENLFKDYADVTFSTDTRVDTPASLVTKEGDILRGKTTTKLTVKSPIFKDSKITSYTFERKLEQVPKN</sequence>
<accession>G9ZES3</accession>
<protein>
    <submittedName>
        <fullName evidence="1">Uncharacterized protein</fullName>
    </submittedName>
</protein>
<dbReference type="RefSeq" id="WP_006985271.1">
    <property type="nucleotide sequence ID" value="NZ_JH417919.1"/>
</dbReference>
<evidence type="ECO:0000313" key="2">
    <source>
        <dbReference type="Proteomes" id="UP000004750"/>
    </source>
</evidence>
<gene>
    <name evidence="1" type="ORF">HMPREF9080_01253</name>
</gene>